<proteinExistence type="predicted"/>
<reference evidence="2" key="2">
    <citation type="submission" date="2020-08" db="EMBL/GenBank/DDBJ databases">
        <authorList>
            <person name="Lai Q."/>
        </authorList>
    </citation>
    <scope>NUCLEOTIDE SEQUENCE</scope>
    <source>
        <strain evidence="2">S27-2</strain>
    </source>
</reference>
<dbReference type="InterPro" id="IPR056126">
    <property type="entry name" value="DUF7709"/>
</dbReference>
<evidence type="ECO:0000313" key="3">
    <source>
        <dbReference type="Proteomes" id="UP000601768"/>
    </source>
</evidence>
<dbReference type="RefSeq" id="WP_186506039.1">
    <property type="nucleotide sequence ID" value="NZ_JACNEP010000004.1"/>
</dbReference>
<dbReference type="Proteomes" id="UP000601768">
    <property type="component" value="Unassembled WGS sequence"/>
</dbReference>
<organism evidence="2 3">
    <name type="scientific">Neptunicella marina</name>
    <dbReference type="NCBI Taxonomy" id="2125989"/>
    <lineage>
        <taxon>Bacteria</taxon>
        <taxon>Pseudomonadati</taxon>
        <taxon>Pseudomonadota</taxon>
        <taxon>Gammaproteobacteria</taxon>
        <taxon>Alteromonadales</taxon>
        <taxon>Alteromonadaceae</taxon>
        <taxon>Neptunicella</taxon>
    </lineage>
</organism>
<protein>
    <recommendedName>
        <fullName evidence="1">DUF7709 domain-containing protein</fullName>
    </recommendedName>
</protein>
<dbReference type="EMBL" id="JACNEP010000004">
    <property type="protein sequence ID" value="MBC3765568.1"/>
    <property type="molecule type" value="Genomic_DNA"/>
</dbReference>
<sequence>MQPSDLLPDNQNFAQINGVNVRKGTIGAFMLNCNNWLDPTMSQYQRAELEQEIRDSIPALKALGIFDFFQLKDLKLQQWLYNEFHIQ</sequence>
<evidence type="ECO:0000259" key="1">
    <source>
        <dbReference type="Pfam" id="PF24813"/>
    </source>
</evidence>
<evidence type="ECO:0000313" key="2">
    <source>
        <dbReference type="EMBL" id="MBC3765568.1"/>
    </source>
</evidence>
<dbReference type="AlphaFoldDB" id="A0A8J6IUA0"/>
<dbReference type="Pfam" id="PF24813">
    <property type="entry name" value="DUF7709"/>
    <property type="match status" value="1"/>
</dbReference>
<comment type="caution">
    <text evidence="2">The sequence shown here is derived from an EMBL/GenBank/DDBJ whole genome shotgun (WGS) entry which is preliminary data.</text>
</comment>
<accession>A0A8J6IUA0</accession>
<reference evidence="2" key="1">
    <citation type="journal article" date="2018" name="Int. J. Syst. Evol. Microbiol.">
        <title>Neptunicella marina gen. nov., sp. nov., isolated from surface seawater.</title>
        <authorList>
            <person name="Liu X."/>
            <person name="Lai Q."/>
            <person name="Du Y."/>
            <person name="Zhang X."/>
            <person name="Liu Z."/>
            <person name="Sun F."/>
            <person name="Shao Z."/>
        </authorList>
    </citation>
    <scope>NUCLEOTIDE SEQUENCE</scope>
    <source>
        <strain evidence="2">S27-2</strain>
    </source>
</reference>
<gene>
    <name evidence="2" type="ORF">H8B19_06745</name>
</gene>
<feature type="domain" description="DUF7709" evidence="1">
    <location>
        <begin position="17"/>
        <end position="73"/>
    </location>
</feature>
<name>A0A8J6IUA0_9ALTE</name>
<keyword evidence="3" id="KW-1185">Reference proteome</keyword>